<dbReference type="PANTHER" id="PTHR45726:SF3">
    <property type="entry name" value="LEUKOTRIENE A-4 HYDROLASE"/>
    <property type="match status" value="1"/>
</dbReference>
<dbReference type="Gene3D" id="2.60.120.260">
    <property type="entry name" value="Galactose-binding domain-like"/>
    <property type="match status" value="1"/>
</dbReference>
<protein>
    <submittedName>
        <fullName evidence="4">M1 family aminopeptidase</fullName>
    </submittedName>
</protein>
<dbReference type="RefSeq" id="WP_381744519.1">
    <property type="nucleotide sequence ID" value="NZ_JBHSDP010000029.1"/>
</dbReference>
<evidence type="ECO:0000313" key="5">
    <source>
        <dbReference type="Proteomes" id="UP001595824"/>
    </source>
</evidence>
<feature type="signal peptide" evidence="2">
    <location>
        <begin position="1"/>
        <end position="31"/>
    </location>
</feature>
<gene>
    <name evidence="4" type="ORF">ACFPC0_36535</name>
</gene>
<dbReference type="SUPFAM" id="SSF55486">
    <property type="entry name" value="Metalloproteases ('zincins'), catalytic domain"/>
    <property type="match status" value="1"/>
</dbReference>
<keyword evidence="5" id="KW-1185">Reference proteome</keyword>
<dbReference type="CDD" id="cd09604">
    <property type="entry name" value="M1_APN_like"/>
    <property type="match status" value="1"/>
</dbReference>
<feature type="compositionally biased region" description="Low complexity" evidence="1">
    <location>
        <begin position="53"/>
        <end position="70"/>
    </location>
</feature>
<dbReference type="InterPro" id="IPR034015">
    <property type="entry name" value="M1_LTA4H"/>
</dbReference>
<dbReference type="GO" id="GO:0004177">
    <property type="term" value="F:aminopeptidase activity"/>
    <property type="evidence" value="ECO:0007669"/>
    <property type="project" value="UniProtKB-KW"/>
</dbReference>
<keyword evidence="4" id="KW-0645">Protease</keyword>
<reference evidence="5" key="1">
    <citation type="journal article" date="2019" name="Int. J. Syst. Evol. Microbiol.">
        <title>The Global Catalogue of Microorganisms (GCM) 10K type strain sequencing project: providing services to taxonomists for standard genome sequencing and annotation.</title>
        <authorList>
            <consortium name="The Broad Institute Genomics Platform"/>
            <consortium name="The Broad Institute Genome Sequencing Center for Infectious Disease"/>
            <person name="Wu L."/>
            <person name="Ma J."/>
        </authorList>
    </citation>
    <scope>NUCLEOTIDE SEQUENCE [LARGE SCALE GENOMIC DNA]</scope>
    <source>
        <strain evidence="5">PCU 347</strain>
    </source>
</reference>
<organism evidence="4 5">
    <name type="scientific">Streptomyces andamanensis</name>
    <dbReference type="NCBI Taxonomy" id="1565035"/>
    <lineage>
        <taxon>Bacteria</taxon>
        <taxon>Bacillati</taxon>
        <taxon>Actinomycetota</taxon>
        <taxon>Actinomycetes</taxon>
        <taxon>Kitasatosporales</taxon>
        <taxon>Streptomycetaceae</taxon>
        <taxon>Streptomyces</taxon>
    </lineage>
</organism>
<feature type="chain" id="PRO_5045770409" evidence="2">
    <location>
        <begin position="32"/>
        <end position="620"/>
    </location>
</feature>
<dbReference type="InterPro" id="IPR014782">
    <property type="entry name" value="Peptidase_M1_dom"/>
</dbReference>
<dbReference type="PANTHER" id="PTHR45726">
    <property type="entry name" value="LEUKOTRIENE A-4 HYDROLASE"/>
    <property type="match status" value="1"/>
</dbReference>
<dbReference type="EMBL" id="JBHSDP010000029">
    <property type="protein sequence ID" value="MFC4333174.1"/>
    <property type="molecule type" value="Genomic_DNA"/>
</dbReference>
<feature type="domain" description="Peptidase M1 membrane alanine aminopeptidase" evidence="3">
    <location>
        <begin position="449"/>
        <end position="615"/>
    </location>
</feature>
<sequence>MRPTPHKALGIGVLTVAAVAALVLPTTSAAARPTTAAAPAACTPVQAVANGGFESGTSPWTPSTSSVITSRSGQTAHGGSSYAWLDGTGGSRTDTLSQSVTIPSGCSTASLSYWLHVDTAETTTSTAYDRLTVKLGGSTLATYSNLDKNTGYVQKTVDVSSYAGQTVSLSFTGTEDASLRTSFVLDDVALDTSGGGTVPPGDSTRTPAAPAYTVSLSSNSTGTVWNGHESVSFTNASATALSEVYLRLWDNHHGSCDAMPIQVGNVTGGTAGALSVACTALKIDLPAPLAQGQSATVGFDLGITVPSGSDRFGHDGAFNFIGNALPVLAVRDSAGWHLDPYTDNGESFYSLAADFKVSLDHPSSLLVPATGTSADTPGSSGRTVTTATAAKVRDFAWAAGPFSKISGTSPGGIAVNVYSVSGISSASAQSMLSTAKSAVDAHAARFGAYPYGELDAVIDNTYWFGGMEYPGFVLDLVSTTALTHEIGHQWWYGIVGDDEYNSPWLDEAFTDYATDLAQGITGTNCWNSVSWASGAEKITNSMAYWDAHSSRYSTVVYGYGKCALHDLRRLIGDSTMTKLLKDYATAHWYGVSTTAEFKAAAQAATGTDLTSFWSQHRIDG</sequence>
<keyword evidence="4" id="KW-0031">Aminopeptidase</keyword>
<dbReference type="InterPro" id="IPR027268">
    <property type="entry name" value="Peptidase_M4/M1_CTD_sf"/>
</dbReference>
<evidence type="ECO:0000256" key="1">
    <source>
        <dbReference type="SAM" id="MobiDB-lite"/>
    </source>
</evidence>
<accession>A0ABV8TR34</accession>
<evidence type="ECO:0000259" key="3">
    <source>
        <dbReference type="Pfam" id="PF01433"/>
    </source>
</evidence>
<keyword evidence="4" id="KW-0378">Hydrolase</keyword>
<dbReference type="Proteomes" id="UP001595824">
    <property type="component" value="Unassembled WGS sequence"/>
</dbReference>
<keyword evidence="2" id="KW-0732">Signal</keyword>
<dbReference type="Pfam" id="PF01433">
    <property type="entry name" value="Peptidase_M1"/>
    <property type="match status" value="1"/>
</dbReference>
<evidence type="ECO:0000256" key="2">
    <source>
        <dbReference type="SAM" id="SignalP"/>
    </source>
</evidence>
<dbReference type="Gene3D" id="1.10.390.10">
    <property type="entry name" value="Neutral Protease Domain 2"/>
    <property type="match status" value="1"/>
</dbReference>
<comment type="caution">
    <text evidence="4">The sequence shown here is derived from an EMBL/GenBank/DDBJ whole genome shotgun (WGS) entry which is preliminary data.</text>
</comment>
<evidence type="ECO:0000313" key="4">
    <source>
        <dbReference type="EMBL" id="MFC4333174.1"/>
    </source>
</evidence>
<feature type="region of interest" description="Disordered" evidence="1">
    <location>
        <begin position="53"/>
        <end position="82"/>
    </location>
</feature>
<name>A0ABV8TR34_9ACTN</name>
<proteinExistence type="predicted"/>